<name>A0A699XMF1_TANCI</name>
<feature type="non-terminal residue" evidence="2">
    <location>
        <position position="74"/>
    </location>
</feature>
<protein>
    <submittedName>
        <fullName evidence="2">Uncharacterized protein</fullName>
    </submittedName>
</protein>
<organism evidence="2">
    <name type="scientific">Tanacetum cinerariifolium</name>
    <name type="common">Dalmatian daisy</name>
    <name type="synonym">Chrysanthemum cinerariifolium</name>
    <dbReference type="NCBI Taxonomy" id="118510"/>
    <lineage>
        <taxon>Eukaryota</taxon>
        <taxon>Viridiplantae</taxon>
        <taxon>Streptophyta</taxon>
        <taxon>Embryophyta</taxon>
        <taxon>Tracheophyta</taxon>
        <taxon>Spermatophyta</taxon>
        <taxon>Magnoliopsida</taxon>
        <taxon>eudicotyledons</taxon>
        <taxon>Gunneridae</taxon>
        <taxon>Pentapetalae</taxon>
        <taxon>asterids</taxon>
        <taxon>campanulids</taxon>
        <taxon>Asterales</taxon>
        <taxon>Asteraceae</taxon>
        <taxon>Asteroideae</taxon>
        <taxon>Anthemideae</taxon>
        <taxon>Anthemidinae</taxon>
        <taxon>Tanacetum</taxon>
    </lineage>
</organism>
<proteinExistence type="predicted"/>
<evidence type="ECO:0000256" key="1">
    <source>
        <dbReference type="SAM" id="MobiDB-lite"/>
    </source>
</evidence>
<comment type="caution">
    <text evidence="2">The sequence shown here is derived from an EMBL/GenBank/DDBJ whole genome shotgun (WGS) entry which is preliminary data.</text>
</comment>
<dbReference type="EMBL" id="BKCJ011886239">
    <property type="protein sequence ID" value="GFD61065.1"/>
    <property type="molecule type" value="Genomic_DNA"/>
</dbReference>
<reference evidence="2" key="1">
    <citation type="journal article" date="2019" name="Sci. Rep.">
        <title>Draft genome of Tanacetum cinerariifolium, the natural source of mosquito coil.</title>
        <authorList>
            <person name="Yamashiro T."/>
            <person name="Shiraishi A."/>
            <person name="Satake H."/>
            <person name="Nakayama K."/>
        </authorList>
    </citation>
    <scope>NUCLEOTIDE SEQUENCE</scope>
</reference>
<feature type="region of interest" description="Disordered" evidence="1">
    <location>
        <begin position="50"/>
        <end position="74"/>
    </location>
</feature>
<evidence type="ECO:0000313" key="2">
    <source>
        <dbReference type="EMBL" id="GFD61065.1"/>
    </source>
</evidence>
<sequence>MYVFARDCRAMKFSGVMLSDMNSLDIGGRVYLRAALVEVRRKSAAAECTPAARASTRRSRDGEGLLLEAGERMA</sequence>
<feature type="compositionally biased region" description="Basic and acidic residues" evidence="1">
    <location>
        <begin position="58"/>
        <end position="74"/>
    </location>
</feature>
<accession>A0A699XMF1</accession>
<gene>
    <name evidence="2" type="ORF">Tci_933034</name>
</gene>
<dbReference type="AlphaFoldDB" id="A0A699XMF1"/>